<sequence length="344" mass="39193">MSIKPFFLLLLGWIFFCQSPLFSQNKPDSLLLAWWNVENLFDTTDDPQTKDEEFTPNGKKQWTEVRLAQKMKNLAQVILDMKTAPIASGKMPDIIGFCEVEHQALLDTLFCDYIKSRNYAFIYKETEDFRGIDIGFAYDKNRLQVKSFKAHPVVINEEHSRDILEVEFEVQGKTLVVFGNHWPSRSGGKKRSEPKRAKAAAILRAAIDARLAKNPSADIVLLGDFNDEPKSPSIKKSLKANGSFEEVKQASDGRLYDCWKGSDAPGSYIYKNEWNKLDHAIVSKGLLDEQDFYITKSSFVCFRPGYLVKSSKGNAYIARTYKGKNYDPDGYSDHLPLLLLLYVK</sequence>
<evidence type="ECO:0000259" key="1">
    <source>
        <dbReference type="Pfam" id="PF19580"/>
    </source>
</evidence>
<dbReference type="Gene3D" id="3.60.10.10">
    <property type="entry name" value="Endonuclease/exonuclease/phosphatase"/>
    <property type="match status" value="1"/>
</dbReference>
<dbReference type="EMBL" id="CP001100">
    <property type="protein sequence ID" value="ACF13771.1"/>
    <property type="molecule type" value="Genomic_DNA"/>
</dbReference>
<dbReference type="OrthoDB" id="9802724at2"/>
<proteinExistence type="predicted"/>
<keyword evidence="3" id="KW-1185">Reference proteome</keyword>
<keyword evidence="2" id="KW-0255">Endonuclease</keyword>
<name>B3QZ78_CHLT3</name>
<dbReference type="AlphaFoldDB" id="B3QZ78"/>
<dbReference type="InterPro" id="IPR005135">
    <property type="entry name" value="Endo/exonuclease/phosphatase"/>
</dbReference>
<dbReference type="STRING" id="517418.Ctha_1308"/>
<dbReference type="KEGG" id="cts:Ctha_1308"/>
<dbReference type="RefSeq" id="WP_012499855.1">
    <property type="nucleotide sequence ID" value="NC_011026.1"/>
</dbReference>
<dbReference type="eggNOG" id="COG2374">
    <property type="taxonomic scope" value="Bacteria"/>
</dbReference>
<keyword evidence="2" id="KW-0540">Nuclease</keyword>
<dbReference type="SUPFAM" id="SSF56219">
    <property type="entry name" value="DNase I-like"/>
    <property type="match status" value="1"/>
</dbReference>
<dbReference type="GO" id="GO:0004527">
    <property type="term" value="F:exonuclease activity"/>
    <property type="evidence" value="ECO:0007669"/>
    <property type="project" value="UniProtKB-KW"/>
</dbReference>
<keyword evidence="2" id="KW-0269">Exonuclease</keyword>
<gene>
    <name evidence="2" type="ordered locus">Ctha_1308</name>
</gene>
<dbReference type="Proteomes" id="UP000001208">
    <property type="component" value="Chromosome"/>
</dbReference>
<organism evidence="2 3">
    <name type="scientific">Chloroherpeton thalassium (strain ATCC 35110 / GB-78)</name>
    <dbReference type="NCBI Taxonomy" id="517418"/>
    <lineage>
        <taxon>Bacteria</taxon>
        <taxon>Pseudomonadati</taxon>
        <taxon>Chlorobiota</taxon>
        <taxon>Chlorobiia</taxon>
        <taxon>Chlorobiales</taxon>
        <taxon>Chloroherpetonaceae</taxon>
        <taxon>Chloroherpeton</taxon>
    </lineage>
</organism>
<accession>B3QZ78</accession>
<dbReference type="PANTHER" id="PTHR42834">
    <property type="entry name" value="ENDONUCLEASE/EXONUCLEASE/PHOSPHATASE FAMILY PROTEIN (AFU_ORTHOLOGUE AFUA_3G09210)"/>
    <property type="match status" value="1"/>
</dbReference>
<dbReference type="PANTHER" id="PTHR42834:SF1">
    <property type="entry name" value="ENDONUCLEASE_EXONUCLEASE_PHOSPHATASE FAMILY PROTEIN (AFU_ORTHOLOGUE AFUA_3G09210)"/>
    <property type="match status" value="1"/>
</dbReference>
<keyword evidence="2" id="KW-0378">Hydrolase</keyword>
<evidence type="ECO:0000313" key="2">
    <source>
        <dbReference type="EMBL" id="ACF13771.1"/>
    </source>
</evidence>
<dbReference type="InterPro" id="IPR036691">
    <property type="entry name" value="Endo/exonu/phosph_ase_sf"/>
</dbReference>
<dbReference type="Pfam" id="PF19580">
    <property type="entry name" value="Exo_endo_phos_3"/>
    <property type="match status" value="1"/>
</dbReference>
<feature type="domain" description="Endonuclease/exonuclease/phosphatase" evidence="1">
    <location>
        <begin position="32"/>
        <end position="340"/>
    </location>
</feature>
<dbReference type="GO" id="GO:0004519">
    <property type="term" value="F:endonuclease activity"/>
    <property type="evidence" value="ECO:0007669"/>
    <property type="project" value="UniProtKB-KW"/>
</dbReference>
<reference evidence="2 3" key="1">
    <citation type="submission" date="2008-06" db="EMBL/GenBank/DDBJ databases">
        <title>Complete sequence of Chloroherpeton thalassium ATCC 35110.</title>
        <authorList>
            <consortium name="US DOE Joint Genome Institute"/>
            <person name="Lucas S."/>
            <person name="Copeland A."/>
            <person name="Lapidus A."/>
            <person name="Glavina del Rio T."/>
            <person name="Dalin E."/>
            <person name="Tice H."/>
            <person name="Bruce D."/>
            <person name="Goodwin L."/>
            <person name="Pitluck S."/>
            <person name="Schmutz J."/>
            <person name="Larimer F."/>
            <person name="Land M."/>
            <person name="Hauser L."/>
            <person name="Kyrpides N."/>
            <person name="Mikhailova N."/>
            <person name="Liu Z."/>
            <person name="Li T."/>
            <person name="Zhao F."/>
            <person name="Overmann J."/>
            <person name="Bryant D.A."/>
            <person name="Richardson P."/>
        </authorList>
    </citation>
    <scope>NUCLEOTIDE SEQUENCE [LARGE SCALE GENOMIC DNA]</scope>
    <source>
        <strain evidence="3">ATCC 35110 / GB-78</strain>
    </source>
</reference>
<dbReference type="HOGENOM" id="CLU_058239_1_0_10"/>
<evidence type="ECO:0000313" key="3">
    <source>
        <dbReference type="Proteomes" id="UP000001208"/>
    </source>
</evidence>
<protein>
    <submittedName>
        <fullName evidence="2">Endonuclease/exonuclease/phosphatase</fullName>
    </submittedName>
</protein>